<accession>A0ABY4X7K1</accession>
<feature type="region of interest" description="Disordered" evidence="4">
    <location>
        <begin position="324"/>
        <end position="380"/>
    </location>
</feature>
<evidence type="ECO:0000256" key="3">
    <source>
        <dbReference type="RuleBase" id="RU000363"/>
    </source>
</evidence>
<dbReference type="InterPro" id="IPR036291">
    <property type="entry name" value="NAD(P)-bd_dom_sf"/>
</dbReference>
<dbReference type="InterPro" id="IPR002347">
    <property type="entry name" value="SDR_fam"/>
</dbReference>
<evidence type="ECO:0000313" key="6">
    <source>
        <dbReference type="Proteomes" id="UP001056937"/>
    </source>
</evidence>
<proteinExistence type="inferred from homology"/>
<organism evidence="5 6">
    <name type="scientific">Sphingomonas morindae</name>
    <dbReference type="NCBI Taxonomy" id="1541170"/>
    <lineage>
        <taxon>Bacteria</taxon>
        <taxon>Pseudomonadati</taxon>
        <taxon>Pseudomonadota</taxon>
        <taxon>Alphaproteobacteria</taxon>
        <taxon>Sphingomonadales</taxon>
        <taxon>Sphingomonadaceae</taxon>
        <taxon>Sphingomonas</taxon>
    </lineage>
</organism>
<protein>
    <submittedName>
        <fullName evidence="5">SDR family oxidoreductase</fullName>
    </submittedName>
</protein>
<feature type="region of interest" description="Disordered" evidence="4">
    <location>
        <begin position="272"/>
        <end position="296"/>
    </location>
</feature>
<sequence>MLKRHGQAIVITGASSGIGAATAEAFAARGARLVLAARDGDALEAVAARCRAAGGTASIVPTDITDAAACVALAEAAVTALGEIDLWFSDVGIGVVGRFTDVPMADHRRVIETNLIGRLNDAHAVLPVFLAQGHGIFVNMVSVGGLLAAPWAVAYAASKFGLRGFSQALRGELHGHPDIHICDVFPTFVDTPAIRHAGNYTGGETSVPPGVLDPRTVARAVMRLADRPRAATAVGAPLLAMKLGQLLGPNIGAAIMDRALGRYFAQAAPAASTSGNLHQPPADDGAIDGGFRDPERGRKAATLGAATLGVALVAGLALARRRGPARAAPEPAPTPAREAISDGPNARPLNETVAGTGPGIADDAGTPGREPPPAPSDAEVAEVARRIGAPVPEVLRP</sequence>
<keyword evidence="2" id="KW-0560">Oxidoreductase</keyword>
<name>A0ABY4X7K1_9SPHN</name>
<dbReference type="EMBL" id="CP084930">
    <property type="protein sequence ID" value="USI72913.1"/>
    <property type="molecule type" value="Genomic_DNA"/>
</dbReference>
<dbReference type="PRINTS" id="PR00081">
    <property type="entry name" value="GDHRDH"/>
</dbReference>
<dbReference type="PANTHER" id="PTHR44196">
    <property type="entry name" value="DEHYDROGENASE/REDUCTASE SDR FAMILY MEMBER 7B"/>
    <property type="match status" value="1"/>
</dbReference>
<keyword evidence="6" id="KW-1185">Reference proteome</keyword>
<dbReference type="PROSITE" id="PS00061">
    <property type="entry name" value="ADH_SHORT"/>
    <property type="match status" value="1"/>
</dbReference>
<dbReference type="PANTHER" id="PTHR44196:SF1">
    <property type="entry name" value="DEHYDROGENASE_REDUCTASE SDR FAMILY MEMBER 7B"/>
    <property type="match status" value="1"/>
</dbReference>
<evidence type="ECO:0000256" key="1">
    <source>
        <dbReference type="ARBA" id="ARBA00006484"/>
    </source>
</evidence>
<dbReference type="Pfam" id="PF00106">
    <property type="entry name" value="adh_short"/>
    <property type="match status" value="1"/>
</dbReference>
<dbReference type="PRINTS" id="PR00080">
    <property type="entry name" value="SDRFAMILY"/>
</dbReference>
<evidence type="ECO:0000313" key="5">
    <source>
        <dbReference type="EMBL" id="USI72913.1"/>
    </source>
</evidence>
<dbReference type="SUPFAM" id="SSF51735">
    <property type="entry name" value="NAD(P)-binding Rossmann-fold domains"/>
    <property type="match status" value="1"/>
</dbReference>
<evidence type="ECO:0000256" key="2">
    <source>
        <dbReference type="ARBA" id="ARBA00023002"/>
    </source>
</evidence>
<dbReference type="Gene3D" id="3.40.50.720">
    <property type="entry name" value="NAD(P)-binding Rossmann-like Domain"/>
    <property type="match status" value="1"/>
</dbReference>
<dbReference type="RefSeq" id="WP_252166724.1">
    <property type="nucleotide sequence ID" value="NZ_CP084930.1"/>
</dbReference>
<dbReference type="NCBIfam" id="NF004792">
    <property type="entry name" value="PRK06139.1"/>
    <property type="match status" value="1"/>
</dbReference>
<comment type="similarity">
    <text evidence="1 3">Belongs to the short-chain dehydrogenases/reductases (SDR) family.</text>
</comment>
<reference evidence="5" key="1">
    <citation type="journal article" date="2022" name="Toxins">
        <title>Genomic Analysis of Sphingopyxis sp. USTB-05 for Biodegrading Cyanobacterial Hepatotoxins.</title>
        <authorList>
            <person name="Liu C."/>
            <person name="Xu Q."/>
            <person name="Zhao Z."/>
            <person name="Zhang H."/>
            <person name="Liu X."/>
            <person name="Yin C."/>
            <person name="Liu Y."/>
            <person name="Yan H."/>
        </authorList>
    </citation>
    <scope>NUCLEOTIDE SEQUENCE</scope>
    <source>
        <strain evidence="5">NBD5</strain>
    </source>
</reference>
<dbReference type="InterPro" id="IPR020904">
    <property type="entry name" value="Sc_DH/Rdtase_CS"/>
</dbReference>
<evidence type="ECO:0000256" key="4">
    <source>
        <dbReference type="SAM" id="MobiDB-lite"/>
    </source>
</evidence>
<gene>
    <name evidence="5" type="ORF">LHA26_00035</name>
</gene>
<dbReference type="Proteomes" id="UP001056937">
    <property type="component" value="Chromosome 1"/>
</dbReference>